<evidence type="ECO:0000256" key="5">
    <source>
        <dbReference type="ARBA" id="ARBA00023014"/>
    </source>
</evidence>
<name>A0AAE3EIU2_9SPIR</name>
<dbReference type="EMBL" id="JAINWA010000001">
    <property type="protein sequence ID" value="MCD1654278.1"/>
    <property type="molecule type" value="Genomic_DNA"/>
</dbReference>
<dbReference type="InterPro" id="IPR058240">
    <property type="entry name" value="rSAM_sf"/>
</dbReference>
<comment type="cofactor">
    <cofactor evidence="1">
        <name>[4Fe-4S] cluster</name>
        <dbReference type="ChEBI" id="CHEBI:49883"/>
    </cofactor>
</comment>
<dbReference type="GO" id="GO:0046872">
    <property type="term" value="F:metal ion binding"/>
    <property type="evidence" value="ECO:0007669"/>
    <property type="project" value="UniProtKB-KW"/>
</dbReference>
<evidence type="ECO:0000313" key="8">
    <source>
        <dbReference type="Proteomes" id="UP001198163"/>
    </source>
</evidence>
<dbReference type="Proteomes" id="UP001198163">
    <property type="component" value="Unassembled WGS sequence"/>
</dbReference>
<comment type="caution">
    <text evidence="7">The sequence shown here is derived from an EMBL/GenBank/DDBJ whole genome shotgun (WGS) entry which is preliminary data.</text>
</comment>
<dbReference type="SUPFAM" id="SSF102114">
    <property type="entry name" value="Radical SAM enzymes"/>
    <property type="match status" value="1"/>
</dbReference>
<dbReference type="PROSITE" id="PS51918">
    <property type="entry name" value="RADICAL_SAM"/>
    <property type="match status" value="1"/>
</dbReference>
<dbReference type="GO" id="GO:0003824">
    <property type="term" value="F:catalytic activity"/>
    <property type="evidence" value="ECO:0007669"/>
    <property type="project" value="InterPro"/>
</dbReference>
<evidence type="ECO:0000256" key="2">
    <source>
        <dbReference type="ARBA" id="ARBA00022691"/>
    </source>
</evidence>
<keyword evidence="8" id="KW-1185">Reference proteome</keyword>
<dbReference type="AlphaFoldDB" id="A0AAE3EIU2"/>
<dbReference type="GO" id="GO:0051536">
    <property type="term" value="F:iron-sulfur cluster binding"/>
    <property type="evidence" value="ECO:0007669"/>
    <property type="project" value="UniProtKB-KW"/>
</dbReference>
<dbReference type="RefSeq" id="WP_230754353.1">
    <property type="nucleotide sequence ID" value="NZ_JAINWA010000001.1"/>
</dbReference>
<keyword evidence="5" id="KW-0411">Iron-sulfur</keyword>
<organism evidence="7 8">
    <name type="scientific">Teretinema zuelzerae</name>
    <dbReference type="NCBI Taxonomy" id="156"/>
    <lineage>
        <taxon>Bacteria</taxon>
        <taxon>Pseudomonadati</taxon>
        <taxon>Spirochaetota</taxon>
        <taxon>Spirochaetia</taxon>
        <taxon>Spirochaetales</taxon>
        <taxon>Treponemataceae</taxon>
        <taxon>Teretinema</taxon>
    </lineage>
</organism>
<keyword evidence="4" id="KW-0408">Iron</keyword>
<dbReference type="InterPro" id="IPR006638">
    <property type="entry name" value="Elp3/MiaA/NifB-like_rSAM"/>
</dbReference>
<gene>
    <name evidence="7" type="ORF">K7J14_06120</name>
</gene>
<keyword evidence="3" id="KW-0479">Metal-binding</keyword>
<dbReference type="InterPro" id="IPR007197">
    <property type="entry name" value="rSAM"/>
</dbReference>
<accession>A0AAE3EIU2</accession>
<evidence type="ECO:0000313" key="7">
    <source>
        <dbReference type="EMBL" id="MCD1654278.1"/>
    </source>
</evidence>
<reference evidence="7" key="1">
    <citation type="submission" date="2021-08" db="EMBL/GenBank/DDBJ databases">
        <title>Comparative analyses of Brucepasteria parasyntrophica and Teretinema zuelzerae.</title>
        <authorList>
            <person name="Song Y."/>
            <person name="Brune A."/>
        </authorList>
    </citation>
    <scope>NUCLEOTIDE SEQUENCE</scope>
    <source>
        <strain evidence="7">DSM 1903</strain>
    </source>
</reference>
<dbReference type="PANTHER" id="PTHR43409">
    <property type="entry name" value="ANAEROBIC MAGNESIUM-PROTOPORPHYRIN IX MONOMETHYL ESTER CYCLASE-RELATED"/>
    <property type="match status" value="1"/>
</dbReference>
<dbReference type="SFLD" id="SFLDG01082">
    <property type="entry name" value="B12-binding_domain_containing"/>
    <property type="match status" value="1"/>
</dbReference>
<dbReference type="SFLD" id="SFLDS00029">
    <property type="entry name" value="Radical_SAM"/>
    <property type="match status" value="1"/>
</dbReference>
<evidence type="ECO:0000259" key="6">
    <source>
        <dbReference type="PROSITE" id="PS51918"/>
    </source>
</evidence>
<feature type="domain" description="Radical SAM core" evidence="6">
    <location>
        <begin position="356"/>
        <end position="588"/>
    </location>
</feature>
<evidence type="ECO:0000256" key="4">
    <source>
        <dbReference type="ARBA" id="ARBA00023004"/>
    </source>
</evidence>
<proteinExistence type="predicted"/>
<evidence type="ECO:0000256" key="3">
    <source>
        <dbReference type="ARBA" id="ARBA00022723"/>
    </source>
</evidence>
<evidence type="ECO:0000256" key="1">
    <source>
        <dbReference type="ARBA" id="ARBA00001966"/>
    </source>
</evidence>
<protein>
    <submittedName>
        <fullName evidence="7">Radical SAM protein</fullName>
    </submittedName>
</protein>
<sequence length="739" mass="82262">MIRSVVIIQPPFVQLNGPYPAGAYLSAFFRGVAGEFGIENVRWFDAGNLFFRDLFSARGLERLFEKSREGALAAAEKAWRSGGAGAETARQLKRYLSLEKAWISWIDPIISILCGGDRELCHALVRSPHAPRGARMDAFFASLEGEPTADDGRTLATLAIEDLADYITAAVDGEFSLVRYAESIAASERDFSRIETALSRPLVADYYEPFLERFLDDLEPSVSADGQTLFCVSIPFPGCLVNALATARALRNRFGERALISMGGGYVNTELRNCSAERLGLYADFLCFDRGFGAYLSLLRDPEARRSGTLRFLHCPPGLRDEENRLTASISPDYSDIDFALYPRLSDTPNPMHRLWSDGAWLKAYLAHGCYWHRCSFCDVSLDYVGVYLPVGIPNLYQSLRAQALSRRVRGIHLVDEAAPPRALRDFALGNLRAAREDPSGGLLSFWGNIRFEKTFTRDLADFLSFGGLSAVSGGIEIASPSGFKAVDKGIDLENLVAVCAAFKEAGVLVHSYLIYGYWNETEQDVVDSAEVMRQLFAAGLVDSAFWHKFVLTRHSRVHREWEAGMHRGENGSAKLEPIDKRGNFADNDLRFAGEEASKLYTAPLDAALQAWMHGEGLDSPVRKWFPFSMPSPRIQADLIDEYIASYEKARDFERNKPFDPASDYCWTGSSPVRGSDDGELVWYFLGEEHSLRVDPESARRIQRAFADIPVSPEVLAALPRKTFKTFRKSGLVKICPLG</sequence>
<dbReference type="InterPro" id="IPR051198">
    <property type="entry name" value="BchE-like"/>
</dbReference>
<dbReference type="SMART" id="SM00729">
    <property type="entry name" value="Elp3"/>
    <property type="match status" value="1"/>
</dbReference>
<keyword evidence="2" id="KW-0949">S-adenosyl-L-methionine</keyword>